<feature type="domain" description="Bacterial Ig" evidence="1">
    <location>
        <begin position="417"/>
        <end position="490"/>
    </location>
</feature>
<accession>A0ABX4XN20</accession>
<proteinExistence type="predicted"/>
<protein>
    <recommendedName>
        <fullName evidence="1">Bacterial Ig domain-containing protein</fullName>
    </recommendedName>
</protein>
<dbReference type="Pfam" id="PF20622">
    <property type="entry name" value="Big_15"/>
    <property type="match status" value="3"/>
</dbReference>
<evidence type="ECO:0000259" key="1">
    <source>
        <dbReference type="Pfam" id="PF20622"/>
    </source>
</evidence>
<evidence type="ECO:0000313" key="3">
    <source>
        <dbReference type="Proteomes" id="UP000236500"/>
    </source>
</evidence>
<reference evidence="2 3" key="1">
    <citation type="submission" date="2016-11" db="EMBL/GenBank/DDBJ databases">
        <title>Whole Genome Sequence of Listeria newyorkensis.</title>
        <authorList>
            <person name="Frink S."/>
            <person name="Morales C."/>
            <person name="Kiang D."/>
        </authorList>
    </citation>
    <scope>NUCLEOTIDE SEQUENCE [LARGE SCALE GENOMIC DNA]</scope>
    <source>
        <strain evidence="2 3">F1604011-044</strain>
    </source>
</reference>
<dbReference type="Proteomes" id="UP000236500">
    <property type="component" value="Unassembled WGS sequence"/>
</dbReference>
<feature type="domain" description="Bacterial Ig" evidence="1">
    <location>
        <begin position="327"/>
        <end position="407"/>
    </location>
</feature>
<dbReference type="EMBL" id="MPDH01000008">
    <property type="protein sequence ID" value="PNP92249.1"/>
    <property type="molecule type" value="Genomic_DNA"/>
</dbReference>
<feature type="domain" description="Bacterial Ig" evidence="1">
    <location>
        <begin position="239"/>
        <end position="312"/>
    </location>
</feature>
<name>A0ABX4XN20_9LIST</name>
<organism evidence="2 3">
    <name type="scientific">Listeria newyorkensis</name>
    <dbReference type="NCBI Taxonomy" id="1497681"/>
    <lineage>
        <taxon>Bacteria</taxon>
        <taxon>Bacillati</taxon>
        <taxon>Bacillota</taxon>
        <taxon>Bacilli</taxon>
        <taxon>Bacillales</taxon>
        <taxon>Listeriaceae</taxon>
        <taxon>Listeria</taxon>
    </lineage>
</organism>
<evidence type="ECO:0000313" key="2">
    <source>
        <dbReference type="EMBL" id="PNP92249.1"/>
    </source>
</evidence>
<comment type="caution">
    <text evidence="2">The sequence shown here is derived from an EMBL/GenBank/DDBJ whole genome shotgun (WGS) entry which is preliminary data.</text>
</comment>
<keyword evidence="3" id="KW-1185">Reference proteome</keyword>
<gene>
    <name evidence="2" type="ORF">BMT55_08335</name>
</gene>
<sequence>MLNTAGTVTYSRETLANEKLSLSTSNTTIKEGYKVRIFHANPNLLSIDNMTIANSSANTQTFLVTKLGLQQIGSTTNMKANLTTIIEKGAKVIRDNDSMLTSPYVEGKDDLLLAINLLDEPAKSTLLDDYKDVLPNSELDPKNKFTAPILDELHPNDTAISGKVPANYGLIMNIYNLDGSYKKYLHYTEEDGSFSIPFDYYGKAITLVPGMRVEIFYKQADLISPSTIKTVLAPVDSYSLTANDYAFGDTELSGTFSSNIAKVRLWINDKAVTQATTNSDGVFTFPAAANFIVKATDKVEIVGVDASYNEKKRIRLSIKGSPIATTSLTADAYTIGTNTLNGTFGKSVAKVRLWVNGKAVTQATTTSDGDYTFTNIASFIKNATDRVEIVGVNAQYQELNRIDVVVSDLAPLDNGLTAIPFNIGDNTLTGTFGKNVAKVRLWVNGNLKQQATTKNGGYTFTSTNYFITSPDDVVEVIGVDAQYKEVSKITLSL</sequence>
<dbReference type="InterPro" id="IPR046746">
    <property type="entry name" value="Big_15"/>
</dbReference>